<sequence>MFVGKNRAPIAMNCKHAHYLGGKSCVETKAEAPVIDHQELINKYGGLFVEEKWPARPRGRASAAVKPPEQPKRNNGHLGKRGFFQPRGAWF</sequence>
<accession>U5DAP0</accession>
<name>U5DAP0_AMBTC</name>
<gene>
    <name evidence="2" type="ORF">AMTR_s00062p00094870</name>
</gene>
<evidence type="ECO:0000256" key="1">
    <source>
        <dbReference type="SAM" id="MobiDB-lite"/>
    </source>
</evidence>
<organism evidence="2 3">
    <name type="scientific">Amborella trichopoda</name>
    <dbReference type="NCBI Taxonomy" id="13333"/>
    <lineage>
        <taxon>Eukaryota</taxon>
        <taxon>Viridiplantae</taxon>
        <taxon>Streptophyta</taxon>
        <taxon>Embryophyta</taxon>
        <taxon>Tracheophyta</taxon>
        <taxon>Spermatophyta</taxon>
        <taxon>Magnoliopsida</taxon>
        <taxon>Amborellales</taxon>
        <taxon>Amborellaceae</taxon>
        <taxon>Amborella</taxon>
    </lineage>
</organism>
<evidence type="ECO:0000313" key="3">
    <source>
        <dbReference type="Proteomes" id="UP000017836"/>
    </source>
</evidence>
<keyword evidence="3" id="KW-1185">Reference proteome</keyword>
<feature type="region of interest" description="Disordered" evidence="1">
    <location>
        <begin position="58"/>
        <end position="91"/>
    </location>
</feature>
<dbReference type="Gramene" id="ERN19569">
    <property type="protein sequence ID" value="ERN19569"/>
    <property type="gene ID" value="AMTR_s00062p00094870"/>
</dbReference>
<dbReference type="EMBL" id="KI392068">
    <property type="protein sequence ID" value="ERN19569.1"/>
    <property type="molecule type" value="Genomic_DNA"/>
</dbReference>
<dbReference type="Proteomes" id="UP000017836">
    <property type="component" value="Unassembled WGS sequence"/>
</dbReference>
<proteinExistence type="predicted"/>
<protein>
    <submittedName>
        <fullName evidence="2">Uncharacterized protein</fullName>
    </submittedName>
</protein>
<evidence type="ECO:0000313" key="2">
    <source>
        <dbReference type="EMBL" id="ERN19569.1"/>
    </source>
</evidence>
<dbReference type="AlphaFoldDB" id="U5DAP0"/>
<dbReference type="HOGENOM" id="CLU_2430011_0_0_1"/>
<reference evidence="3" key="1">
    <citation type="journal article" date="2013" name="Science">
        <title>The Amborella genome and the evolution of flowering plants.</title>
        <authorList>
            <consortium name="Amborella Genome Project"/>
        </authorList>
    </citation>
    <scope>NUCLEOTIDE SEQUENCE [LARGE SCALE GENOMIC DNA]</scope>
</reference>